<gene>
    <name evidence="2" type="ORF">LECACI_7A000829</name>
</gene>
<name>A0AAI9E3M5_9PEZI</name>
<feature type="compositionally biased region" description="Low complexity" evidence="1">
    <location>
        <begin position="158"/>
        <end position="183"/>
    </location>
</feature>
<sequence>MSFAPNVPIDVLVCYGKERGTRYPHWMLMLISQGAQRGTWYHAVGGPTQHAPYSLAVQADKRLDSHGIETTELIGSIMPKDVNKFKSAAQRVKPQQCQRFVVAVVHELEKKELINRGEAVRLNGKVQMSELAQAYAVQNPVEHPSGAYVPAAPSIAGPSTSGRRTSPQRTQQSQQGPPATQQAKRPKQSKGCCIVM</sequence>
<protein>
    <submittedName>
        <fullName evidence="2">Uncharacterized protein</fullName>
    </submittedName>
</protein>
<evidence type="ECO:0000313" key="3">
    <source>
        <dbReference type="Proteomes" id="UP001296104"/>
    </source>
</evidence>
<feature type="region of interest" description="Disordered" evidence="1">
    <location>
        <begin position="146"/>
        <end position="191"/>
    </location>
</feature>
<reference evidence="2" key="1">
    <citation type="submission" date="2023-11" db="EMBL/GenBank/DDBJ databases">
        <authorList>
            <person name="Alioto T."/>
            <person name="Alioto T."/>
            <person name="Gomez Garrido J."/>
        </authorList>
    </citation>
    <scope>NUCLEOTIDE SEQUENCE</scope>
</reference>
<evidence type="ECO:0000256" key="1">
    <source>
        <dbReference type="SAM" id="MobiDB-lite"/>
    </source>
</evidence>
<organism evidence="2 3">
    <name type="scientific">Lecanosticta acicola</name>
    <dbReference type="NCBI Taxonomy" id="111012"/>
    <lineage>
        <taxon>Eukaryota</taxon>
        <taxon>Fungi</taxon>
        <taxon>Dikarya</taxon>
        <taxon>Ascomycota</taxon>
        <taxon>Pezizomycotina</taxon>
        <taxon>Dothideomycetes</taxon>
        <taxon>Dothideomycetidae</taxon>
        <taxon>Mycosphaerellales</taxon>
        <taxon>Mycosphaerellaceae</taxon>
        <taxon>Lecanosticta</taxon>
    </lineage>
</organism>
<accession>A0AAI9E3M5</accession>
<evidence type="ECO:0000313" key="2">
    <source>
        <dbReference type="EMBL" id="CAK3799037.1"/>
    </source>
</evidence>
<keyword evidence="3" id="KW-1185">Reference proteome</keyword>
<comment type="caution">
    <text evidence="2">The sequence shown here is derived from an EMBL/GenBank/DDBJ whole genome shotgun (WGS) entry which is preliminary data.</text>
</comment>
<proteinExistence type="predicted"/>
<dbReference type="Proteomes" id="UP001296104">
    <property type="component" value="Unassembled WGS sequence"/>
</dbReference>
<dbReference type="AlphaFoldDB" id="A0AAI9E3M5"/>
<dbReference type="EMBL" id="CAVMBE010000003">
    <property type="protein sequence ID" value="CAK3799037.1"/>
    <property type="molecule type" value="Genomic_DNA"/>
</dbReference>